<reference evidence="1" key="1">
    <citation type="submission" date="2014-09" db="EMBL/GenBank/DDBJ databases">
        <authorList>
            <person name="Magalhaes I.L.F."/>
            <person name="Oliveira U."/>
            <person name="Santos F.R."/>
            <person name="Vidigal T.H.D.A."/>
            <person name="Brescovit A.D."/>
            <person name="Santos A.J."/>
        </authorList>
    </citation>
    <scope>NUCLEOTIDE SEQUENCE</scope>
    <source>
        <tissue evidence="1">Shoot tissue taken approximately 20 cm above the soil surface</tissue>
    </source>
</reference>
<reference evidence="1" key="2">
    <citation type="journal article" date="2015" name="Data Brief">
        <title>Shoot transcriptome of the giant reed, Arundo donax.</title>
        <authorList>
            <person name="Barrero R.A."/>
            <person name="Guerrero F.D."/>
            <person name="Moolhuijzen P."/>
            <person name="Goolsby J.A."/>
            <person name="Tidwell J."/>
            <person name="Bellgard S.E."/>
            <person name="Bellgard M.I."/>
        </authorList>
    </citation>
    <scope>NUCLEOTIDE SEQUENCE</scope>
    <source>
        <tissue evidence="1">Shoot tissue taken approximately 20 cm above the soil surface</tissue>
    </source>
</reference>
<evidence type="ECO:0000313" key="1">
    <source>
        <dbReference type="EMBL" id="JAD25993.1"/>
    </source>
</evidence>
<protein>
    <submittedName>
        <fullName evidence="1">Uncharacterized protein</fullName>
    </submittedName>
</protein>
<sequence length="22" mass="2761">MLQKLLEKNKFQFRNHTEAHTF</sequence>
<name>A0A0A8YKA5_ARUDO</name>
<dbReference type="AlphaFoldDB" id="A0A0A8YKA5"/>
<accession>A0A0A8YKA5</accession>
<dbReference type="EMBL" id="GBRH01271902">
    <property type="protein sequence ID" value="JAD25993.1"/>
    <property type="molecule type" value="Transcribed_RNA"/>
</dbReference>
<organism evidence="1">
    <name type="scientific">Arundo donax</name>
    <name type="common">Giant reed</name>
    <name type="synonym">Donax arundinaceus</name>
    <dbReference type="NCBI Taxonomy" id="35708"/>
    <lineage>
        <taxon>Eukaryota</taxon>
        <taxon>Viridiplantae</taxon>
        <taxon>Streptophyta</taxon>
        <taxon>Embryophyta</taxon>
        <taxon>Tracheophyta</taxon>
        <taxon>Spermatophyta</taxon>
        <taxon>Magnoliopsida</taxon>
        <taxon>Liliopsida</taxon>
        <taxon>Poales</taxon>
        <taxon>Poaceae</taxon>
        <taxon>PACMAD clade</taxon>
        <taxon>Arundinoideae</taxon>
        <taxon>Arundineae</taxon>
        <taxon>Arundo</taxon>
    </lineage>
</organism>
<proteinExistence type="predicted"/>